<dbReference type="PROSITE" id="PS50822">
    <property type="entry name" value="PIWI"/>
    <property type="match status" value="1"/>
</dbReference>
<dbReference type="PROSITE" id="PS50821">
    <property type="entry name" value="PAZ"/>
    <property type="match status" value="1"/>
</dbReference>
<dbReference type="Pfam" id="PF16486">
    <property type="entry name" value="ArgoN"/>
    <property type="match status" value="1"/>
</dbReference>
<reference evidence="5" key="1">
    <citation type="submission" date="2016-06" db="EMBL/GenBank/DDBJ databases">
        <title>Draft Genome sequence of the fungus Inonotus baumii.</title>
        <authorList>
            <person name="Zhu H."/>
            <person name="Lin W."/>
        </authorList>
    </citation>
    <scope>NUCLEOTIDE SEQUENCE</scope>
    <source>
        <strain evidence="5">821</strain>
    </source>
</reference>
<dbReference type="OrthoDB" id="10252740at2759"/>
<name>A0A9Q5NCL0_SANBA</name>
<comment type="similarity">
    <text evidence="1">Belongs to the argonaute family.</text>
</comment>
<dbReference type="SUPFAM" id="SSF101690">
    <property type="entry name" value="PAZ domain"/>
    <property type="match status" value="1"/>
</dbReference>
<dbReference type="AlphaFoldDB" id="A0A9Q5NCL0"/>
<evidence type="ECO:0000256" key="2">
    <source>
        <dbReference type="SAM" id="MobiDB-lite"/>
    </source>
</evidence>
<evidence type="ECO:0000313" key="5">
    <source>
        <dbReference type="EMBL" id="OCB88699.1"/>
    </source>
</evidence>
<proteinExistence type="inferred from homology"/>
<comment type="caution">
    <text evidence="5">The sequence shown here is derived from an EMBL/GenBank/DDBJ whole genome shotgun (WGS) entry which is preliminary data.</text>
</comment>
<dbReference type="Pfam" id="PF02170">
    <property type="entry name" value="PAZ"/>
    <property type="match status" value="1"/>
</dbReference>
<feature type="domain" description="Piwi" evidence="4">
    <location>
        <begin position="633"/>
        <end position="941"/>
    </location>
</feature>
<protein>
    <submittedName>
        <fullName evidence="5">Piwi-domain-containing protein</fullName>
    </submittedName>
</protein>
<dbReference type="InterPro" id="IPR045246">
    <property type="entry name" value="Piwi_ago-like"/>
</dbReference>
<organism evidence="5 6">
    <name type="scientific">Sanghuangporus baumii</name>
    <name type="common">Phellinus baumii</name>
    <dbReference type="NCBI Taxonomy" id="108892"/>
    <lineage>
        <taxon>Eukaryota</taxon>
        <taxon>Fungi</taxon>
        <taxon>Dikarya</taxon>
        <taxon>Basidiomycota</taxon>
        <taxon>Agaricomycotina</taxon>
        <taxon>Agaricomycetes</taxon>
        <taxon>Hymenochaetales</taxon>
        <taxon>Hymenochaetaceae</taxon>
        <taxon>Sanghuangporus</taxon>
    </lineage>
</organism>
<dbReference type="Pfam" id="PF08699">
    <property type="entry name" value="ArgoL1"/>
    <property type="match status" value="1"/>
</dbReference>
<dbReference type="PANTHER" id="PTHR22891">
    <property type="entry name" value="EUKARYOTIC TRANSLATION INITIATION FACTOR 2C"/>
    <property type="match status" value="1"/>
</dbReference>
<dbReference type="InterPro" id="IPR003165">
    <property type="entry name" value="Piwi"/>
</dbReference>
<feature type="domain" description="PAZ" evidence="3">
    <location>
        <begin position="353"/>
        <end position="449"/>
    </location>
</feature>
<dbReference type="InterPro" id="IPR036397">
    <property type="entry name" value="RNaseH_sf"/>
</dbReference>
<keyword evidence="6" id="KW-1185">Reference proteome</keyword>
<dbReference type="Gene3D" id="3.40.50.2300">
    <property type="match status" value="1"/>
</dbReference>
<dbReference type="Gene3D" id="2.170.260.10">
    <property type="entry name" value="paz domain"/>
    <property type="match status" value="1"/>
</dbReference>
<dbReference type="CDD" id="cd04657">
    <property type="entry name" value="Piwi_ago-like"/>
    <property type="match status" value="1"/>
</dbReference>
<evidence type="ECO:0000259" key="3">
    <source>
        <dbReference type="PROSITE" id="PS50821"/>
    </source>
</evidence>
<dbReference type="SMART" id="SM01163">
    <property type="entry name" value="DUF1785"/>
    <property type="match status" value="1"/>
</dbReference>
<dbReference type="CDD" id="cd02846">
    <property type="entry name" value="PAZ_argonaute_like"/>
    <property type="match status" value="1"/>
</dbReference>
<dbReference type="Pfam" id="PF02171">
    <property type="entry name" value="Piwi"/>
    <property type="match status" value="1"/>
</dbReference>
<dbReference type="SUPFAM" id="SSF53098">
    <property type="entry name" value="Ribonuclease H-like"/>
    <property type="match status" value="1"/>
</dbReference>
<dbReference type="SMART" id="SM00950">
    <property type="entry name" value="Piwi"/>
    <property type="match status" value="1"/>
</dbReference>
<dbReference type="EMBL" id="LNZH02000173">
    <property type="protein sequence ID" value="OCB88699.1"/>
    <property type="molecule type" value="Genomic_DNA"/>
</dbReference>
<dbReference type="InterPro" id="IPR032472">
    <property type="entry name" value="ArgoL2"/>
</dbReference>
<evidence type="ECO:0000256" key="1">
    <source>
        <dbReference type="RuleBase" id="RU361178"/>
    </source>
</evidence>
<dbReference type="InterPro" id="IPR032474">
    <property type="entry name" value="Argonaute_N"/>
</dbReference>
<accession>A0A9Q5NCL0</accession>
<gene>
    <name evidence="5" type="ORF">A7U60_g4173</name>
</gene>
<sequence>MHVPTAEMTIAVIEEVEVAVEVIVEEEAVIAVVLEAVAAEATEATSEVAIAAGAEAGFAVEDHRESLAGDYHFLLPYISSFLLLFYSTSCCVVGVDVPPARIFSAPDQANDIDARLSQADQNALIATYKGTSTSFKFDDLPLRPGLGTLGTPIKLRSNFFAVRVPKGPLCEYDVKISPAVSVKRVKRRIFELLEKIPEYQRFRGGVAHDFSAKLIAVRRLPEGTKFTVPYSEEDDTPATRGAQKEYMIEMNFIQDIDLSVLAGYLAGNPESRELDIAPLLAALNIVLAQHPSRNGVMVGRNRFFFSHETFNLGGGLEAWKGFYSSVRPAYKQLMVNVNVATTAFYSEGNLANAMLEFRNASFGARVDQFVRGIRIQTTHLGHKKTVKRASSHTAKSYRFKWDETGGQISVEEYFQRKYSLRLQYPDMPLIDVGGTKANLLPAEVCQILPGQPFRGKLTDEHTAQMILHACKPPNVNAKAIVGFGLSSLGFKGDGDQPLPGFGIKINGQMAVVPGRILDPPKVMYAQRSQEIDIRASWNLRSVRFSRGATLDKWAVLLIRDGNRQEFNGVDDPELRKTIQGFVKMCQTSGMVVRSDPKYIQAQVPQKNRDDPTRKGAVAAVRNAITSLKPKVDLLFVVLSNGDKHIYSGLKHLCDVYLDVHTVCVHAEKIRKDKGQLQYFANVSLKFNMKLGGINHSLDPESMRWLKSEPTMLIGMDVTHPGPGSLKGTPSIAAVVASVDEHYAQFPASLRIQETRKEMITCLKEMMVERLDAFREKSRNLLPRRVIVYRDGVSEGQYNTVVKEEMPQLIEAFKKYDTVAKPYRPLLSIVICGKRHHTRFYPTEAGHADQLGNPRPGTVVDQGITNVFAFDFFLQAHGGLQGTTRPTHYYVVHDEIKFTANELQKLTNDVSYMFARATKAVSLVSPAYYADLACERGRCYIHELLSAVESGTTASGGGSGSGGERERGSEEQVMRTAQNLWRGGVQGPLLKGSVSAAPQLTTAIPLGVGTGSNGVISGIIVGSGADGTTFVLTPEATGGSIPETVTLVENASGLTANFVLSNSAATQVHSIGCGISGSSAECTQAIVGVNSASETGSVLSTFSGPVAIATVVVSTSSASAAQSASSSALTSTQSPQPSAAGRRAGASILLSALAVFPVLVAMI</sequence>
<dbReference type="Gene3D" id="3.30.420.10">
    <property type="entry name" value="Ribonuclease H-like superfamily/Ribonuclease H"/>
    <property type="match status" value="1"/>
</dbReference>
<feature type="region of interest" description="Disordered" evidence="2">
    <location>
        <begin position="950"/>
        <end position="972"/>
    </location>
</feature>
<dbReference type="Proteomes" id="UP000757232">
    <property type="component" value="Unassembled WGS sequence"/>
</dbReference>
<dbReference type="InterPro" id="IPR014811">
    <property type="entry name" value="ArgoL1"/>
</dbReference>
<dbReference type="Pfam" id="PF16488">
    <property type="entry name" value="ArgoL2"/>
    <property type="match status" value="1"/>
</dbReference>
<dbReference type="GO" id="GO:0003723">
    <property type="term" value="F:RNA binding"/>
    <property type="evidence" value="ECO:0007669"/>
    <property type="project" value="InterPro"/>
</dbReference>
<dbReference type="InterPro" id="IPR036085">
    <property type="entry name" value="PAZ_dom_sf"/>
</dbReference>
<dbReference type="SMART" id="SM00949">
    <property type="entry name" value="PAZ"/>
    <property type="match status" value="1"/>
</dbReference>
<evidence type="ECO:0000313" key="6">
    <source>
        <dbReference type="Proteomes" id="UP000757232"/>
    </source>
</evidence>
<dbReference type="InterPro" id="IPR003100">
    <property type="entry name" value="PAZ_dom"/>
</dbReference>
<feature type="compositionally biased region" description="Basic and acidic residues" evidence="2">
    <location>
        <begin position="962"/>
        <end position="972"/>
    </location>
</feature>
<dbReference type="InterPro" id="IPR012337">
    <property type="entry name" value="RNaseH-like_sf"/>
</dbReference>
<evidence type="ECO:0000259" key="4">
    <source>
        <dbReference type="PROSITE" id="PS50822"/>
    </source>
</evidence>